<reference evidence="1" key="1">
    <citation type="submission" date="2019-08" db="EMBL/GenBank/DDBJ databases">
        <authorList>
            <person name="Kucharzyk K."/>
            <person name="Murdoch R.W."/>
            <person name="Higgins S."/>
            <person name="Loffler F."/>
        </authorList>
    </citation>
    <scope>NUCLEOTIDE SEQUENCE</scope>
</reference>
<evidence type="ECO:0008006" key="2">
    <source>
        <dbReference type="Google" id="ProtNLM"/>
    </source>
</evidence>
<name>A0A645HZN8_9ZZZZ</name>
<sequence length="115" mass="13740">MLYENSEFNAEWSKEEVEELQEYNRRYEVRSDEEKYVRLYILPPDDEEDKDAEWCSAGEVLMKLRRNRKILSGDALRVTPQKIGSALTAIGLRKESKRTPGIENPQYKYWLKFNF</sequence>
<comment type="caution">
    <text evidence="1">The sequence shown here is derived from an EMBL/GenBank/DDBJ whole genome shotgun (WGS) entry which is preliminary data.</text>
</comment>
<organism evidence="1">
    <name type="scientific">bioreactor metagenome</name>
    <dbReference type="NCBI Taxonomy" id="1076179"/>
    <lineage>
        <taxon>unclassified sequences</taxon>
        <taxon>metagenomes</taxon>
        <taxon>ecological metagenomes</taxon>
    </lineage>
</organism>
<evidence type="ECO:0000313" key="1">
    <source>
        <dbReference type="EMBL" id="MPN40743.1"/>
    </source>
</evidence>
<dbReference type="AlphaFoldDB" id="A0A645HZN8"/>
<accession>A0A645HZN8</accession>
<proteinExistence type="predicted"/>
<gene>
    <name evidence="1" type="ORF">SDC9_188282</name>
</gene>
<dbReference type="EMBL" id="VSSQ01097347">
    <property type="protein sequence ID" value="MPN40743.1"/>
    <property type="molecule type" value="Genomic_DNA"/>
</dbReference>
<protein>
    <recommendedName>
        <fullName evidence="2">DUF3874 domain-containing protein</fullName>
    </recommendedName>
</protein>